<name>A0A2K8U961_9GAMM</name>
<gene>
    <name evidence="2" type="ORF">THSYN_14985</name>
</gene>
<dbReference type="SUPFAM" id="SSF51658">
    <property type="entry name" value="Xylose isomerase-like"/>
    <property type="match status" value="1"/>
</dbReference>
<sequence length="282" mass="31378">MPLAYSTNAYTRHGLAEAIESIAALGFDGVEILCDQPHWFLDRDLGEEARHLRARLDRLGLAVSNLNCNTANGFFDPRPPENVFEPSLASANPDWRRWRLDYSRRALDLARILGAGNISVTSGRPDTGGTPQQSQDLLVDSLCRLCESAQRYGVRVGVEYEPGLLVERADELAEVITRVGSPLLGANLDLGHSWLDGESPEHAVSRLAGRIWNTHVEDIQGRKHYHLIPGEGELPFQRYFDALTASGYSGFHTVELYTYPHMAQEAGRRSLTYLRDLIGGPR</sequence>
<protein>
    <recommendedName>
        <fullName evidence="1">Xylose isomerase-like TIM barrel domain-containing protein</fullName>
    </recommendedName>
</protein>
<dbReference type="InterPro" id="IPR036237">
    <property type="entry name" value="Xyl_isomerase-like_sf"/>
</dbReference>
<dbReference type="Pfam" id="PF01261">
    <property type="entry name" value="AP_endonuc_2"/>
    <property type="match status" value="1"/>
</dbReference>
<proteinExistence type="predicted"/>
<evidence type="ECO:0000313" key="2">
    <source>
        <dbReference type="EMBL" id="AUB82126.1"/>
    </source>
</evidence>
<dbReference type="InterPro" id="IPR013022">
    <property type="entry name" value="Xyl_isomerase-like_TIM-brl"/>
</dbReference>
<accession>A0A2K8U961</accession>
<feature type="domain" description="Xylose isomerase-like TIM barrel" evidence="1">
    <location>
        <begin position="20"/>
        <end position="275"/>
    </location>
</feature>
<evidence type="ECO:0000259" key="1">
    <source>
        <dbReference type="Pfam" id="PF01261"/>
    </source>
</evidence>
<dbReference type="EMBL" id="CP020370">
    <property type="protein sequence ID" value="AUB82126.1"/>
    <property type="molecule type" value="Genomic_DNA"/>
</dbReference>
<reference evidence="2 3" key="1">
    <citation type="submission" date="2017-03" db="EMBL/GenBank/DDBJ databases">
        <title>Complete genome sequence of Candidatus 'Thiodictyon syntrophicum' sp. nov. strain Cad16T, a photolithoautotroph purple sulfur bacterium isolated from an alpine meromictic lake.</title>
        <authorList>
            <person name="Luedin S.M."/>
            <person name="Pothier J.F."/>
            <person name="Danza F."/>
            <person name="Storelli N."/>
            <person name="Wittwer M."/>
            <person name="Tonolla M."/>
        </authorList>
    </citation>
    <scope>NUCLEOTIDE SEQUENCE [LARGE SCALE GENOMIC DNA]</scope>
    <source>
        <strain evidence="2 3">Cad16T</strain>
    </source>
</reference>
<organism evidence="2 3">
    <name type="scientific">Candidatus Thiodictyon syntrophicum</name>
    <dbReference type="NCBI Taxonomy" id="1166950"/>
    <lineage>
        <taxon>Bacteria</taxon>
        <taxon>Pseudomonadati</taxon>
        <taxon>Pseudomonadota</taxon>
        <taxon>Gammaproteobacteria</taxon>
        <taxon>Chromatiales</taxon>
        <taxon>Chromatiaceae</taxon>
        <taxon>Thiodictyon</taxon>
    </lineage>
</organism>
<dbReference type="InterPro" id="IPR050312">
    <property type="entry name" value="IolE/XylAMocC-like"/>
</dbReference>
<dbReference type="OrthoDB" id="9780241at2"/>
<dbReference type="PANTHER" id="PTHR12110">
    <property type="entry name" value="HYDROXYPYRUVATE ISOMERASE"/>
    <property type="match status" value="1"/>
</dbReference>
<dbReference type="PANTHER" id="PTHR12110:SF52">
    <property type="entry name" value="XYLOSE ISOMERASE"/>
    <property type="match status" value="1"/>
</dbReference>
<dbReference type="Gene3D" id="3.20.20.150">
    <property type="entry name" value="Divalent-metal-dependent TIM barrel enzymes"/>
    <property type="match status" value="1"/>
</dbReference>
<evidence type="ECO:0000313" key="3">
    <source>
        <dbReference type="Proteomes" id="UP000232638"/>
    </source>
</evidence>
<keyword evidence="3" id="KW-1185">Reference proteome</keyword>
<dbReference type="KEGG" id="tsy:THSYN_14985"/>
<dbReference type="Proteomes" id="UP000232638">
    <property type="component" value="Chromosome"/>
</dbReference>
<dbReference type="RefSeq" id="WP_100919872.1">
    <property type="nucleotide sequence ID" value="NZ_CP020370.1"/>
</dbReference>
<dbReference type="AlphaFoldDB" id="A0A2K8U961"/>